<dbReference type="PANTHER" id="PTHR30204">
    <property type="entry name" value="REDOX-CYCLING DRUG-SENSING TRANSCRIPTIONAL ACTIVATOR SOXR"/>
    <property type="match status" value="1"/>
</dbReference>
<keyword evidence="4" id="KW-0489">Methyltransferase</keyword>
<dbReference type="GO" id="GO:0008168">
    <property type="term" value="F:methyltransferase activity"/>
    <property type="evidence" value="ECO:0007669"/>
    <property type="project" value="UniProtKB-KW"/>
</dbReference>
<evidence type="ECO:0000256" key="1">
    <source>
        <dbReference type="ARBA" id="ARBA00023125"/>
    </source>
</evidence>
<dbReference type="GO" id="GO:0003700">
    <property type="term" value="F:DNA-binding transcription factor activity"/>
    <property type="evidence" value="ECO:0007669"/>
    <property type="project" value="InterPro"/>
</dbReference>
<dbReference type="SMART" id="SM00422">
    <property type="entry name" value="HTH_MERR"/>
    <property type="match status" value="1"/>
</dbReference>
<feature type="domain" description="HTH merR-type" evidence="3">
    <location>
        <begin position="1"/>
        <end position="69"/>
    </location>
</feature>
<dbReference type="Pfam" id="PF13649">
    <property type="entry name" value="Methyltransf_25"/>
    <property type="match status" value="1"/>
</dbReference>
<keyword evidence="5" id="KW-1185">Reference proteome</keyword>
<dbReference type="Gene3D" id="1.10.1660.10">
    <property type="match status" value="1"/>
</dbReference>
<dbReference type="Proteomes" id="UP000308891">
    <property type="component" value="Unassembled WGS sequence"/>
</dbReference>
<dbReference type="EMBL" id="STGJ01000013">
    <property type="protein sequence ID" value="TIC80516.1"/>
    <property type="molecule type" value="Genomic_DNA"/>
</dbReference>
<dbReference type="InterPro" id="IPR009061">
    <property type="entry name" value="DNA-bd_dom_put_sf"/>
</dbReference>
<dbReference type="GO" id="GO:0032259">
    <property type="term" value="P:methylation"/>
    <property type="evidence" value="ECO:0007669"/>
    <property type="project" value="UniProtKB-KW"/>
</dbReference>
<evidence type="ECO:0000256" key="2">
    <source>
        <dbReference type="SAM" id="Coils"/>
    </source>
</evidence>
<comment type="caution">
    <text evidence="4">The sequence shown here is derived from an EMBL/GenBank/DDBJ whole genome shotgun (WGS) entry which is preliminary data.</text>
</comment>
<dbReference type="OrthoDB" id="9808480at2"/>
<dbReference type="InterPro" id="IPR029063">
    <property type="entry name" value="SAM-dependent_MTases_sf"/>
</dbReference>
<dbReference type="InterPro" id="IPR047057">
    <property type="entry name" value="MerR_fam"/>
</dbReference>
<protein>
    <submittedName>
        <fullName evidence="4">Methyltransferase domain-containing protein</fullName>
    </submittedName>
</protein>
<dbReference type="InterPro" id="IPR000551">
    <property type="entry name" value="MerR-type_HTH_dom"/>
</dbReference>
<dbReference type="SUPFAM" id="SSF46955">
    <property type="entry name" value="Putative DNA-binding domain"/>
    <property type="match status" value="1"/>
</dbReference>
<name>A0A4T0UPP3_9NEIS</name>
<organism evidence="4 5">
    <name type="scientific">Crenobacter intestini</name>
    <dbReference type="NCBI Taxonomy" id="2563443"/>
    <lineage>
        <taxon>Bacteria</taxon>
        <taxon>Pseudomonadati</taxon>
        <taxon>Pseudomonadota</taxon>
        <taxon>Betaproteobacteria</taxon>
        <taxon>Neisseriales</taxon>
        <taxon>Neisseriaceae</taxon>
        <taxon>Crenobacter</taxon>
    </lineage>
</organism>
<dbReference type="CDD" id="cd02440">
    <property type="entry name" value="AdoMet_MTases"/>
    <property type="match status" value="1"/>
</dbReference>
<accession>A0A4T0UPP3</accession>
<dbReference type="PRINTS" id="PR00040">
    <property type="entry name" value="HTHMERR"/>
</dbReference>
<reference evidence="4 5" key="1">
    <citation type="submission" date="2019-04" db="EMBL/GenBank/DDBJ databases">
        <title>Crenobacter sp. nov.</title>
        <authorList>
            <person name="Shi S."/>
        </authorList>
    </citation>
    <scope>NUCLEOTIDE SEQUENCE [LARGE SCALE GENOMIC DNA]</scope>
    <source>
        <strain evidence="4 5">GY 70310</strain>
    </source>
</reference>
<dbReference type="GO" id="GO:0003677">
    <property type="term" value="F:DNA binding"/>
    <property type="evidence" value="ECO:0007669"/>
    <property type="project" value="UniProtKB-KW"/>
</dbReference>
<keyword evidence="1" id="KW-0238">DNA-binding</keyword>
<keyword evidence="2" id="KW-0175">Coiled coil</keyword>
<dbReference type="InterPro" id="IPR041698">
    <property type="entry name" value="Methyltransf_25"/>
</dbReference>
<evidence type="ECO:0000313" key="4">
    <source>
        <dbReference type="EMBL" id="TIC80516.1"/>
    </source>
</evidence>
<keyword evidence="4" id="KW-0808">Transferase</keyword>
<dbReference type="Pfam" id="PF13411">
    <property type="entry name" value="MerR_1"/>
    <property type="match status" value="1"/>
</dbReference>
<dbReference type="SUPFAM" id="SSF53335">
    <property type="entry name" value="S-adenosyl-L-methionine-dependent methyltransferases"/>
    <property type="match status" value="1"/>
</dbReference>
<dbReference type="RefSeq" id="WP_136554330.1">
    <property type="nucleotide sequence ID" value="NZ_STGJ01000013.1"/>
</dbReference>
<evidence type="ECO:0000259" key="3">
    <source>
        <dbReference type="PROSITE" id="PS50937"/>
    </source>
</evidence>
<proteinExistence type="predicted"/>
<dbReference type="PROSITE" id="PS50937">
    <property type="entry name" value="HTH_MERR_2"/>
    <property type="match status" value="1"/>
</dbReference>
<dbReference type="AlphaFoldDB" id="A0A4T0UPP3"/>
<evidence type="ECO:0000313" key="5">
    <source>
        <dbReference type="Proteomes" id="UP000308891"/>
    </source>
</evidence>
<dbReference type="Gene3D" id="3.40.50.150">
    <property type="entry name" value="Vaccinia Virus protein VP39"/>
    <property type="match status" value="1"/>
</dbReference>
<feature type="coiled-coil region" evidence="2">
    <location>
        <begin position="66"/>
        <end position="93"/>
    </location>
</feature>
<sequence>MLHISALAARVGLSRSTLLYYEKLGLIRGRRQGNGYRSYGEQDVQRLQLILKLQAGGLTLKECIACLDARIDRELLERRLRRLDEEIARKQQSRQLLAALLGEGALQAWHAAVDQVAPDAHLAWLMKQGFSEKDALRLKWLSKDMNEHEQYMADFMQVFASLDRWGPGSDKDTLRALAAVPFQPRHILEIGCGRGIATTVLAAHTSAKITALDNEASALARVAEHASGAGVASRVETVCASMTEMPFAAGSFDLIWCEGSAYVMGVEKALAQWQRFLLPGGVLMFSDLVWRTATPSAGARAFWQGAYPDMSDAASRQQQAQAAGYALLDSFVLSDEAWQAYAGPLQARVSQLRGQLKDSAALQDLETELEIYRKHLGEFGYQMFVLRKPA</sequence>
<gene>
    <name evidence="4" type="ORF">E5K04_11825</name>
</gene>
<dbReference type="PANTHER" id="PTHR30204:SF97">
    <property type="entry name" value="MERR FAMILY REGULATORY PROTEIN"/>
    <property type="match status" value="1"/>
</dbReference>